<dbReference type="GO" id="GO:0008168">
    <property type="term" value="F:methyltransferase activity"/>
    <property type="evidence" value="ECO:0007669"/>
    <property type="project" value="UniProtKB-KW"/>
</dbReference>
<dbReference type="Proteomes" id="UP000199286">
    <property type="component" value="Unassembled WGS sequence"/>
</dbReference>
<protein>
    <submittedName>
        <fullName evidence="1">2-polyprenyl-6-hydroxyphenyl methylase / 3-demethylubiquinone-9 3-methyltransferase</fullName>
    </submittedName>
</protein>
<dbReference type="RefSeq" id="WP_089881291.1">
    <property type="nucleotide sequence ID" value="NZ_FNPF01000004.1"/>
</dbReference>
<accession>A0A1H3HTN9</accession>
<keyword evidence="1" id="KW-0830">Ubiquinone</keyword>
<reference evidence="1 2" key="1">
    <citation type="submission" date="2016-10" db="EMBL/GenBank/DDBJ databases">
        <authorList>
            <person name="de Groot N.N."/>
        </authorList>
    </citation>
    <scope>NUCLEOTIDE SEQUENCE [LARGE SCALE GENOMIC DNA]</scope>
    <source>
        <strain evidence="1 2">DSM 26880</strain>
    </source>
</reference>
<keyword evidence="2" id="KW-1185">Reference proteome</keyword>
<proteinExistence type="predicted"/>
<dbReference type="Gene3D" id="3.40.50.150">
    <property type="entry name" value="Vaccinia Virus protein VP39"/>
    <property type="match status" value="1"/>
</dbReference>
<sequence>MGFLKANKRLSHKIERTLGFFPASEIVDELVPEGRVADVGGGKQPLFEKTPAIRHYCGIDLDAEELARAPAGTYDETIVADITRYRGNGDFDMLICRSTLEHVKDTEKAIKGLMSLLAPGGIGYLVVPSRNSVFSYINRLMPESAKRRLLFALYPAKQTDGFPAFYDRTTPHEVSAMIEAQGGTVDQVNKIYFSGYFTFFTPLHVLWRGAAMVQKATNPNYCERFEMIFRKDSAPQTR</sequence>
<organism evidence="1 2">
    <name type="scientific">Citreimonas salinaria</name>
    <dbReference type="NCBI Taxonomy" id="321339"/>
    <lineage>
        <taxon>Bacteria</taxon>
        <taxon>Pseudomonadati</taxon>
        <taxon>Pseudomonadota</taxon>
        <taxon>Alphaproteobacteria</taxon>
        <taxon>Rhodobacterales</taxon>
        <taxon>Roseobacteraceae</taxon>
        <taxon>Citreimonas</taxon>
    </lineage>
</organism>
<dbReference type="GO" id="GO:0032259">
    <property type="term" value="P:methylation"/>
    <property type="evidence" value="ECO:0007669"/>
    <property type="project" value="UniProtKB-KW"/>
</dbReference>
<dbReference type="EMBL" id="FNPF01000004">
    <property type="protein sequence ID" value="SDY18891.1"/>
    <property type="molecule type" value="Genomic_DNA"/>
</dbReference>
<dbReference type="Pfam" id="PF13489">
    <property type="entry name" value="Methyltransf_23"/>
    <property type="match status" value="1"/>
</dbReference>
<dbReference type="InterPro" id="IPR029063">
    <property type="entry name" value="SAM-dependent_MTases_sf"/>
</dbReference>
<dbReference type="SUPFAM" id="SSF53335">
    <property type="entry name" value="S-adenosyl-L-methionine-dependent methyltransferases"/>
    <property type="match status" value="1"/>
</dbReference>
<dbReference type="STRING" id="321339.SAMN05444340_104163"/>
<gene>
    <name evidence="1" type="ORF">SAMN05444340_104163</name>
</gene>
<dbReference type="AlphaFoldDB" id="A0A1H3HTN9"/>
<evidence type="ECO:0000313" key="1">
    <source>
        <dbReference type="EMBL" id="SDY18891.1"/>
    </source>
</evidence>
<keyword evidence="1" id="KW-0808">Transferase</keyword>
<keyword evidence="1" id="KW-0489">Methyltransferase</keyword>
<evidence type="ECO:0000313" key="2">
    <source>
        <dbReference type="Proteomes" id="UP000199286"/>
    </source>
</evidence>
<dbReference type="OrthoDB" id="8153637at2"/>
<name>A0A1H3HTN9_9RHOB</name>